<evidence type="ECO:0000256" key="5">
    <source>
        <dbReference type="ARBA" id="ARBA00022989"/>
    </source>
</evidence>
<feature type="transmembrane region" description="Helical" evidence="7">
    <location>
        <begin position="376"/>
        <end position="396"/>
    </location>
</feature>
<keyword evidence="5 7" id="KW-1133">Transmembrane helix</keyword>
<keyword evidence="3" id="KW-1003">Cell membrane</keyword>
<feature type="transmembrane region" description="Helical" evidence="7">
    <location>
        <begin position="41"/>
        <end position="61"/>
    </location>
</feature>
<sequence length="424" mass="44008">MFKQKNSYYGLLATISLSTFGDTFGLLAMEWLVYELTGSKLAMGALVLASGIPELLIRLLGSPLSDRLNRVRLMACLGLLRLLAILLPLGMGLLGQLQLWHLFAAAMLSGACSALFLPTATAVVPGVAGDRKLMRAFAIIEGCKGAAVLLGPALAGVLTASSGALPALGINALCYSAAIATLFSLPKLARPREAAGRFSLQEYLGEIAEGFSFYRQFPAMLTIMVLVSVSNLSSVAIWTMMVPYVREVLHRDAAALGSLGTASALGYLSGISIVSLIGEIRRRRPFMLGSLIGIGLVTALWGLIPSYPFALAAAFMAGVFGPFFGSLSSALHGQLVPASHQGRVNSIRFLISGGLQPLGALAGGAVAEFYGVPTLFVAAGLLPVICAGLAALLPGLKALDGDLTQLAAGARLGVPAASRVQHAK</sequence>
<feature type="transmembrane region" description="Helical" evidence="7">
    <location>
        <begin position="286"/>
        <end position="304"/>
    </location>
</feature>
<dbReference type="Gene3D" id="1.20.1250.20">
    <property type="entry name" value="MFS general substrate transporter like domains"/>
    <property type="match status" value="2"/>
</dbReference>
<feature type="transmembrane region" description="Helical" evidence="7">
    <location>
        <begin position="136"/>
        <end position="158"/>
    </location>
</feature>
<keyword evidence="10" id="KW-1185">Reference proteome</keyword>
<keyword evidence="4 7" id="KW-0812">Transmembrane</keyword>
<feature type="transmembrane region" description="Helical" evidence="7">
    <location>
        <begin position="310"/>
        <end position="328"/>
    </location>
</feature>
<dbReference type="OrthoDB" id="7055052at2"/>
<evidence type="ECO:0000313" key="9">
    <source>
        <dbReference type="EMBL" id="SDI45404.1"/>
    </source>
</evidence>
<dbReference type="GO" id="GO:0022857">
    <property type="term" value="F:transmembrane transporter activity"/>
    <property type="evidence" value="ECO:0007669"/>
    <property type="project" value="InterPro"/>
</dbReference>
<keyword evidence="2" id="KW-0813">Transport</keyword>
<dbReference type="EMBL" id="FNDX01000005">
    <property type="protein sequence ID" value="SDI45404.1"/>
    <property type="molecule type" value="Genomic_DNA"/>
</dbReference>
<dbReference type="InterPro" id="IPR020846">
    <property type="entry name" value="MFS_dom"/>
</dbReference>
<feature type="transmembrane region" description="Helical" evidence="7">
    <location>
        <begin position="349"/>
        <end position="370"/>
    </location>
</feature>
<dbReference type="STRING" id="1174501.SAMN05216192_105222"/>
<dbReference type="InterPro" id="IPR036259">
    <property type="entry name" value="MFS_trans_sf"/>
</dbReference>
<evidence type="ECO:0000313" key="10">
    <source>
        <dbReference type="Proteomes" id="UP000199050"/>
    </source>
</evidence>
<dbReference type="PANTHER" id="PTHR23513">
    <property type="entry name" value="INTEGRAL MEMBRANE EFFLUX PROTEIN-RELATED"/>
    <property type="match status" value="1"/>
</dbReference>
<name>A0A1G8KPN3_9BACL</name>
<organism evidence="9 10">
    <name type="scientific">Paenibacillus typhae</name>
    <dbReference type="NCBI Taxonomy" id="1174501"/>
    <lineage>
        <taxon>Bacteria</taxon>
        <taxon>Bacillati</taxon>
        <taxon>Bacillota</taxon>
        <taxon>Bacilli</taxon>
        <taxon>Bacillales</taxon>
        <taxon>Paenibacillaceae</taxon>
        <taxon>Paenibacillus</taxon>
    </lineage>
</organism>
<evidence type="ECO:0000256" key="7">
    <source>
        <dbReference type="SAM" id="Phobius"/>
    </source>
</evidence>
<evidence type="ECO:0000256" key="2">
    <source>
        <dbReference type="ARBA" id="ARBA00022448"/>
    </source>
</evidence>
<feature type="transmembrane region" description="Helical" evidence="7">
    <location>
        <begin position="219"/>
        <end position="241"/>
    </location>
</feature>
<dbReference type="PANTHER" id="PTHR23513:SF6">
    <property type="entry name" value="MAJOR FACILITATOR SUPERFAMILY ASSOCIATED DOMAIN-CONTAINING PROTEIN"/>
    <property type="match status" value="1"/>
</dbReference>
<feature type="transmembrane region" description="Helical" evidence="7">
    <location>
        <begin position="100"/>
        <end position="124"/>
    </location>
</feature>
<dbReference type="PROSITE" id="PS50850">
    <property type="entry name" value="MFS"/>
    <property type="match status" value="1"/>
</dbReference>
<feature type="transmembrane region" description="Helical" evidence="7">
    <location>
        <begin position="164"/>
        <end position="185"/>
    </location>
</feature>
<dbReference type="CDD" id="cd06173">
    <property type="entry name" value="MFS_MefA_like"/>
    <property type="match status" value="1"/>
</dbReference>
<reference evidence="10" key="1">
    <citation type="submission" date="2016-10" db="EMBL/GenBank/DDBJ databases">
        <authorList>
            <person name="Varghese N."/>
            <person name="Submissions S."/>
        </authorList>
    </citation>
    <scope>NUCLEOTIDE SEQUENCE [LARGE SCALE GENOMIC DNA]</scope>
    <source>
        <strain evidence="10">CGMCC 1.11012</strain>
    </source>
</reference>
<feature type="domain" description="Major facilitator superfamily (MFS) profile" evidence="8">
    <location>
        <begin position="219"/>
        <end position="424"/>
    </location>
</feature>
<dbReference type="GO" id="GO:0005886">
    <property type="term" value="C:plasma membrane"/>
    <property type="evidence" value="ECO:0007669"/>
    <property type="project" value="UniProtKB-SubCell"/>
</dbReference>
<evidence type="ECO:0000256" key="6">
    <source>
        <dbReference type="ARBA" id="ARBA00023136"/>
    </source>
</evidence>
<proteinExistence type="predicted"/>
<dbReference type="SUPFAM" id="SSF103473">
    <property type="entry name" value="MFS general substrate transporter"/>
    <property type="match status" value="1"/>
</dbReference>
<accession>A0A1G8KPN3</accession>
<feature type="transmembrane region" description="Helical" evidence="7">
    <location>
        <begin position="7"/>
        <end position="29"/>
    </location>
</feature>
<dbReference type="AlphaFoldDB" id="A0A1G8KPN3"/>
<feature type="transmembrane region" description="Helical" evidence="7">
    <location>
        <begin position="253"/>
        <end position="274"/>
    </location>
</feature>
<feature type="transmembrane region" description="Helical" evidence="7">
    <location>
        <begin position="73"/>
        <end position="94"/>
    </location>
</feature>
<dbReference type="RefSeq" id="WP_090713437.1">
    <property type="nucleotide sequence ID" value="NZ_CBCSKY010000002.1"/>
</dbReference>
<evidence type="ECO:0000256" key="4">
    <source>
        <dbReference type="ARBA" id="ARBA00022692"/>
    </source>
</evidence>
<dbReference type="InterPro" id="IPR010290">
    <property type="entry name" value="TM_effector"/>
</dbReference>
<evidence type="ECO:0000256" key="1">
    <source>
        <dbReference type="ARBA" id="ARBA00004651"/>
    </source>
</evidence>
<evidence type="ECO:0000259" key="8">
    <source>
        <dbReference type="PROSITE" id="PS50850"/>
    </source>
</evidence>
<keyword evidence="6 7" id="KW-0472">Membrane</keyword>
<protein>
    <submittedName>
        <fullName evidence="9">Predicted arabinose efflux permease, MFS family</fullName>
    </submittedName>
</protein>
<evidence type="ECO:0000256" key="3">
    <source>
        <dbReference type="ARBA" id="ARBA00022475"/>
    </source>
</evidence>
<dbReference type="Proteomes" id="UP000199050">
    <property type="component" value="Unassembled WGS sequence"/>
</dbReference>
<dbReference type="Pfam" id="PF05977">
    <property type="entry name" value="MFS_3"/>
    <property type="match status" value="1"/>
</dbReference>
<gene>
    <name evidence="9" type="ORF">SAMN05216192_105222</name>
</gene>
<comment type="subcellular location">
    <subcellularLocation>
        <location evidence="1">Cell membrane</location>
        <topology evidence="1">Multi-pass membrane protein</topology>
    </subcellularLocation>
</comment>